<feature type="transmembrane region" description="Helical" evidence="1">
    <location>
        <begin position="62"/>
        <end position="83"/>
    </location>
</feature>
<gene>
    <name evidence="3" type="ORF">JOD01_000390</name>
</gene>
<dbReference type="GO" id="GO:0052621">
    <property type="term" value="F:diguanylate cyclase activity"/>
    <property type="evidence" value="ECO:0007669"/>
    <property type="project" value="TreeGrafter"/>
</dbReference>
<dbReference type="PANTHER" id="PTHR45138">
    <property type="entry name" value="REGULATORY COMPONENTS OF SENSORY TRANSDUCTION SYSTEM"/>
    <property type="match status" value="1"/>
</dbReference>
<feature type="transmembrane region" description="Helical" evidence="1">
    <location>
        <begin position="156"/>
        <end position="178"/>
    </location>
</feature>
<dbReference type="RefSeq" id="WP_204516529.1">
    <property type="nucleotide sequence ID" value="NZ_BAABIN010000009.1"/>
</dbReference>
<dbReference type="SUPFAM" id="SSF55073">
    <property type="entry name" value="Nucleotide cyclase"/>
    <property type="match status" value="1"/>
</dbReference>
<dbReference type="AlphaFoldDB" id="A0A938XVE1"/>
<feature type="transmembrane region" description="Helical" evidence="1">
    <location>
        <begin position="89"/>
        <end position="108"/>
    </location>
</feature>
<evidence type="ECO:0000259" key="2">
    <source>
        <dbReference type="PROSITE" id="PS50887"/>
    </source>
</evidence>
<dbReference type="Pfam" id="PF00990">
    <property type="entry name" value="GGDEF"/>
    <property type="match status" value="1"/>
</dbReference>
<dbReference type="PANTHER" id="PTHR45138:SF9">
    <property type="entry name" value="DIGUANYLATE CYCLASE DGCM-RELATED"/>
    <property type="match status" value="1"/>
</dbReference>
<keyword evidence="4" id="KW-1185">Reference proteome</keyword>
<dbReference type="GO" id="GO:1902201">
    <property type="term" value="P:negative regulation of bacterial-type flagellum-dependent cell motility"/>
    <property type="evidence" value="ECO:0007669"/>
    <property type="project" value="TreeGrafter"/>
</dbReference>
<dbReference type="InterPro" id="IPR000160">
    <property type="entry name" value="GGDEF_dom"/>
</dbReference>
<dbReference type="InterPro" id="IPR029787">
    <property type="entry name" value="Nucleotide_cyclase"/>
</dbReference>
<accession>A0A938XVE1</accession>
<feature type="transmembrane region" description="Helical" evidence="1">
    <location>
        <begin position="12"/>
        <end position="28"/>
    </location>
</feature>
<dbReference type="InterPro" id="IPR043128">
    <property type="entry name" value="Rev_trsase/Diguanyl_cyclase"/>
</dbReference>
<feature type="transmembrane region" description="Helical" evidence="1">
    <location>
        <begin position="34"/>
        <end position="55"/>
    </location>
</feature>
<dbReference type="InterPro" id="IPR050469">
    <property type="entry name" value="Diguanylate_Cyclase"/>
</dbReference>
<name>A0A938XVE1_9BACL</name>
<dbReference type="Proteomes" id="UP000717624">
    <property type="component" value="Unassembled WGS sequence"/>
</dbReference>
<keyword evidence="1" id="KW-0812">Transmembrane</keyword>
<evidence type="ECO:0000256" key="1">
    <source>
        <dbReference type="SAM" id="Phobius"/>
    </source>
</evidence>
<dbReference type="NCBIfam" id="TIGR00254">
    <property type="entry name" value="GGDEF"/>
    <property type="match status" value="1"/>
</dbReference>
<sequence>MKKTWNKIQPHIIPIGLVILGYVVFQQMDQMPATLVQGLTYLSNMFLTSAMILGIFFNRSRLFFVALLLSVTQYSLVYGIFELSGKTEAIFQTFALLLPGNLLLFYLLNERGIFTYWGLSRFVVLLLELLLSYSLIRTDNQPFLRVLEQTWIPLPAGWSPIPQIAWLLFFLAGIIIFFKGKKQGQFLRTAWLCLLMIVLLGLHNRENPLSWPLFFGFAGILMVVIILHSSYAMAYLDELTGAPSRRALRDHLLKLSGTYVIAMLDIDHFKKFNDTYGHDVGDDVLKLVASGLREVSGGGKAYRYGGEEFSIIFPKKSIAEVLPHLEQLRESVAAKKYSYHKKEKVTQLSVTISIGVAQRNERYKTPEEVMKAADKALYRAKDKGRNCVST</sequence>
<feature type="domain" description="GGDEF" evidence="2">
    <location>
        <begin position="257"/>
        <end position="390"/>
    </location>
</feature>
<comment type="caution">
    <text evidence="3">The sequence shown here is derived from an EMBL/GenBank/DDBJ whole genome shotgun (WGS) entry which is preliminary data.</text>
</comment>
<keyword evidence="1" id="KW-1133">Transmembrane helix</keyword>
<reference evidence="3" key="1">
    <citation type="submission" date="2021-01" db="EMBL/GenBank/DDBJ databases">
        <title>Genomic Encyclopedia of Type Strains, Phase IV (KMG-IV): sequencing the most valuable type-strain genomes for metagenomic binning, comparative biology and taxonomic classification.</title>
        <authorList>
            <person name="Goeker M."/>
        </authorList>
    </citation>
    <scope>NUCLEOTIDE SEQUENCE</scope>
    <source>
        <strain evidence="3">DSM 25523</strain>
    </source>
</reference>
<feature type="transmembrane region" description="Helical" evidence="1">
    <location>
        <begin position="185"/>
        <end position="202"/>
    </location>
</feature>
<dbReference type="PROSITE" id="PS50887">
    <property type="entry name" value="GGDEF"/>
    <property type="match status" value="1"/>
</dbReference>
<feature type="transmembrane region" description="Helical" evidence="1">
    <location>
        <begin position="115"/>
        <end position="136"/>
    </location>
</feature>
<protein>
    <submittedName>
        <fullName evidence="3">Diguanylate cyclase (GGDEF)-like protein</fullName>
    </submittedName>
</protein>
<evidence type="ECO:0000313" key="3">
    <source>
        <dbReference type="EMBL" id="MBM7588804.1"/>
    </source>
</evidence>
<organism evidence="3 4">
    <name type="scientific">Brevibacillus fulvus</name>
    <dbReference type="NCBI Taxonomy" id="1125967"/>
    <lineage>
        <taxon>Bacteria</taxon>
        <taxon>Bacillati</taxon>
        <taxon>Bacillota</taxon>
        <taxon>Bacilli</taxon>
        <taxon>Bacillales</taxon>
        <taxon>Paenibacillaceae</taxon>
        <taxon>Brevibacillus</taxon>
    </lineage>
</organism>
<proteinExistence type="predicted"/>
<dbReference type="EMBL" id="JAFBEB010000001">
    <property type="protein sequence ID" value="MBM7588804.1"/>
    <property type="molecule type" value="Genomic_DNA"/>
</dbReference>
<dbReference type="SMART" id="SM00267">
    <property type="entry name" value="GGDEF"/>
    <property type="match status" value="1"/>
</dbReference>
<dbReference type="Gene3D" id="3.30.70.270">
    <property type="match status" value="1"/>
</dbReference>
<dbReference type="GO" id="GO:0005886">
    <property type="term" value="C:plasma membrane"/>
    <property type="evidence" value="ECO:0007669"/>
    <property type="project" value="TreeGrafter"/>
</dbReference>
<dbReference type="CDD" id="cd01949">
    <property type="entry name" value="GGDEF"/>
    <property type="match status" value="1"/>
</dbReference>
<feature type="transmembrane region" description="Helical" evidence="1">
    <location>
        <begin position="214"/>
        <end position="236"/>
    </location>
</feature>
<evidence type="ECO:0000313" key="4">
    <source>
        <dbReference type="Proteomes" id="UP000717624"/>
    </source>
</evidence>
<dbReference type="GO" id="GO:0043709">
    <property type="term" value="P:cell adhesion involved in single-species biofilm formation"/>
    <property type="evidence" value="ECO:0007669"/>
    <property type="project" value="TreeGrafter"/>
</dbReference>
<keyword evidence="1" id="KW-0472">Membrane</keyword>